<keyword evidence="2" id="KW-1185">Reference proteome</keyword>
<comment type="caution">
    <text evidence="1">The sequence shown here is derived from an EMBL/GenBank/DDBJ whole genome shotgun (WGS) entry which is preliminary data.</text>
</comment>
<sequence length="151" mass="16673">MRLVTVCAVLLGMLAHSVLCIFYIPTTTIDNTASFYSEASLEWTEMRDQVNGLISKYSADKNYGVYVLMTSIYGPAVPTVYDDKYLHSLMSDLQHLGATTWDDAQLESISSTYQQAHQTWIAINAAPPSLSEMRLGISATLSMILVVLALL</sequence>
<proteinExistence type="predicted"/>
<name>A0ACC1M5S7_9FUNG</name>
<evidence type="ECO:0000313" key="1">
    <source>
        <dbReference type="EMBL" id="KAJ2897656.1"/>
    </source>
</evidence>
<reference evidence="1" key="1">
    <citation type="submission" date="2022-07" db="EMBL/GenBank/DDBJ databases">
        <title>Phylogenomic reconstructions and comparative analyses of Kickxellomycotina fungi.</title>
        <authorList>
            <person name="Reynolds N.K."/>
            <person name="Stajich J.E."/>
            <person name="Barry K."/>
            <person name="Grigoriev I.V."/>
            <person name="Crous P."/>
            <person name="Smith M.E."/>
        </authorList>
    </citation>
    <scope>NUCLEOTIDE SEQUENCE</scope>
    <source>
        <strain evidence="1">CBS 190363</strain>
    </source>
</reference>
<gene>
    <name evidence="1" type="ORF">IWW38_001642</name>
</gene>
<protein>
    <submittedName>
        <fullName evidence="1">Uncharacterized protein</fullName>
    </submittedName>
</protein>
<evidence type="ECO:0000313" key="2">
    <source>
        <dbReference type="Proteomes" id="UP001139981"/>
    </source>
</evidence>
<accession>A0ACC1M5S7</accession>
<dbReference type="EMBL" id="JANBVB010000102">
    <property type="protein sequence ID" value="KAJ2897656.1"/>
    <property type="molecule type" value="Genomic_DNA"/>
</dbReference>
<dbReference type="Proteomes" id="UP001139981">
    <property type="component" value="Unassembled WGS sequence"/>
</dbReference>
<organism evidence="1 2">
    <name type="scientific">Coemansia aciculifera</name>
    <dbReference type="NCBI Taxonomy" id="417176"/>
    <lineage>
        <taxon>Eukaryota</taxon>
        <taxon>Fungi</taxon>
        <taxon>Fungi incertae sedis</taxon>
        <taxon>Zoopagomycota</taxon>
        <taxon>Kickxellomycotina</taxon>
        <taxon>Kickxellomycetes</taxon>
        <taxon>Kickxellales</taxon>
        <taxon>Kickxellaceae</taxon>
        <taxon>Coemansia</taxon>
    </lineage>
</organism>